<dbReference type="Proteomes" id="UP001226867">
    <property type="component" value="Unassembled WGS sequence"/>
</dbReference>
<accession>A0ABT9SEY4</accession>
<proteinExistence type="predicted"/>
<organism evidence="1 2">
    <name type="scientific">Variovorax ginsengisoli</name>
    <dbReference type="NCBI Taxonomy" id="363844"/>
    <lineage>
        <taxon>Bacteria</taxon>
        <taxon>Pseudomonadati</taxon>
        <taxon>Pseudomonadota</taxon>
        <taxon>Betaproteobacteria</taxon>
        <taxon>Burkholderiales</taxon>
        <taxon>Comamonadaceae</taxon>
        <taxon>Variovorax</taxon>
    </lineage>
</organism>
<reference evidence="1 2" key="1">
    <citation type="submission" date="2023-07" db="EMBL/GenBank/DDBJ databases">
        <title>Sorghum-associated microbial communities from plants grown in Nebraska, USA.</title>
        <authorList>
            <person name="Schachtman D."/>
        </authorList>
    </citation>
    <scope>NUCLEOTIDE SEQUENCE [LARGE SCALE GENOMIC DNA]</scope>
    <source>
        <strain evidence="1 2">DS1607</strain>
    </source>
</reference>
<dbReference type="EMBL" id="JAUSRO010000023">
    <property type="protein sequence ID" value="MDP9902922.1"/>
    <property type="molecule type" value="Genomic_DNA"/>
</dbReference>
<evidence type="ECO:0000313" key="1">
    <source>
        <dbReference type="EMBL" id="MDP9902922.1"/>
    </source>
</evidence>
<keyword evidence="2" id="KW-1185">Reference proteome</keyword>
<sequence>MLTIHADDHALMRDMRRADPKRPPEMQDKRMVVILPGAL</sequence>
<name>A0ABT9SEY4_9BURK</name>
<protein>
    <submittedName>
        <fullName evidence="1">Uncharacterized protein YifN (PemK superfamily)</fullName>
    </submittedName>
</protein>
<gene>
    <name evidence="1" type="ORF">J2W36_005200</name>
</gene>
<comment type="caution">
    <text evidence="1">The sequence shown here is derived from an EMBL/GenBank/DDBJ whole genome shotgun (WGS) entry which is preliminary data.</text>
</comment>
<evidence type="ECO:0000313" key="2">
    <source>
        <dbReference type="Proteomes" id="UP001226867"/>
    </source>
</evidence>